<gene>
    <name evidence="1" type="ORF">LJD61_07040</name>
</gene>
<proteinExistence type="predicted"/>
<sequence length="191" mass="22985">MQKIKLWTRQHENVLKSIEAFGIYRPKKEFLEQKFDSIWEYYSEVYRWYIERAEKIVPRPEGAEFPIWLSVRSDMMLQAAENNVIIELEAPVDKVVFTDSEKWGYVMNYWYLPIDKRDEEKFNDELKRVGIGDESELYMGHKGNFYPHLRSKIIKSWERLFEGGEEITPTAQATLWEIRKEWVTGITGYER</sequence>
<evidence type="ECO:0000313" key="2">
    <source>
        <dbReference type="Proteomes" id="UP001651880"/>
    </source>
</evidence>
<reference evidence="1 2" key="1">
    <citation type="submission" date="2021-10" db="EMBL/GenBank/DDBJ databases">
        <title>Lutispora strain m25 sp. nov., a thermophilic, non-spore-forming bacterium isolated from a lab-scale methanogenic bioreactor digesting anaerobic sludge.</title>
        <authorList>
            <person name="El Houari A."/>
            <person name="Mcdonald J."/>
        </authorList>
    </citation>
    <scope>NUCLEOTIDE SEQUENCE [LARGE SCALE GENOMIC DNA]</scope>
    <source>
        <strain evidence="2">m25</strain>
    </source>
</reference>
<evidence type="ECO:0000313" key="1">
    <source>
        <dbReference type="EMBL" id="MCQ1529306.1"/>
    </source>
</evidence>
<dbReference type="Pfam" id="PF12952">
    <property type="entry name" value="DUF3841"/>
    <property type="match status" value="1"/>
</dbReference>
<dbReference type="EMBL" id="JAJEKE010000004">
    <property type="protein sequence ID" value="MCQ1529306.1"/>
    <property type="molecule type" value="Genomic_DNA"/>
</dbReference>
<dbReference type="Proteomes" id="UP001651880">
    <property type="component" value="Unassembled WGS sequence"/>
</dbReference>
<protein>
    <submittedName>
        <fullName evidence="1">DUF3841 domain-containing protein</fullName>
    </submittedName>
</protein>
<dbReference type="InterPro" id="IPR024211">
    <property type="entry name" value="DUF3841"/>
</dbReference>
<dbReference type="RefSeq" id="WP_255226821.1">
    <property type="nucleotide sequence ID" value="NZ_JAJEKE010000004.1"/>
</dbReference>
<comment type="caution">
    <text evidence="1">The sequence shown here is derived from an EMBL/GenBank/DDBJ whole genome shotgun (WGS) entry which is preliminary data.</text>
</comment>
<name>A0ABT1NHI5_9FIRM</name>
<accession>A0ABT1NHI5</accession>
<organism evidence="1 2">
    <name type="scientific">Lutispora saccharofermentans</name>
    <dbReference type="NCBI Taxonomy" id="3024236"/>
    <lineage>
        <taxon>Bacteria</taxon>
        <taxon>Bacillati</taxon>
        <taxon>Bacillota</taxon>
        <taxon>Clostridia</taxon>
        <taxon>Lutisporales</taxon>
        <taxon>Lutisporaceae</taxon>
        <taxon>Lutispora</taxon>
    </lineage>
</organism>
<keyword evidence="2" id="KW-1185">Reference proteome</keyword>